<dbReference type="AlphaFoldDB" id="A0A816DZ18"/>
<dbReference type="GO" id="GO:0003677">
    <property type="term" value="F:DNA binding"/>
    <property type="evidence" value="ECO:0007669"/>
    <property type="project" value="TreeGrafter"/>
</dbReference>
<dbReference type="GO" id="GO:0051726">
    <property type="term" value="P:regulation of cell cycle"/>
    <property type="evidence" value="ECO:0007669"/>
    <property type="project" value="TreeGrafter"/>
</dbReference>
<evidence type="ECO:0000313" key="4">
    <source>
        <dbReference type="EMBL" id="CAF1639213.1"/>
    </source>
</evidence>
<dbReference type="Proteomes" id="UP000663828">
    <property type="component" value="Unassembled WGS sequence"/>
</dbReference>
<dbReference type="PANTHER" id="PTHR21689">
    <property type="entry name" value="LIN-9"/>
    <property type="match status" value="1"/>
</dbReference>
<accession>A0A816DZ18</accession>
<evidence type="ECO:0000259" key="3">
    <source>
        <dbReference type="SMART" id="SM01135"/>
    </source>
</evidence>
<gene>
    <name evidence="4" type="ORF">XAT740_LOCUS53013</name>
</gene>
<name>A0A816DZ18_ADIRI</name>
<dbReference type="GO" id="GO:0005654">
    <property type="term" value="C:nucleoplasm"/>
    <property type="evidence" value="ECO:0007669"/>
    <property type="project" value="TreeGrafter"/>
</dbReference>
<keyword evidence="2" id="KW-0539">Nucleus</keyword>
<keyword evidence="5" id="KW-1185">Reference proteome</keyword>
<evidence type="ECO:0000313" key="5">
    <source>
        <dbReference type="Proteomes" id="UP000663828"/>
    </source>
</evidence>
<proteinExistence type="predicted"/>
<dbReference type="GO" id="GO:0006357">
    <property type="term" value="P:regulation of transcription by RNA polymerase II"/>
    <property type="evidence" value="ECO:0007669"/>
    <property type="project" value="TreeGrafter"/>
</dbReference>
<evidence type="ECO:0000256" key="1">
    <source>
        <dbReference type="ARBA" id="ARBA00004123"/>
    </source>
</evidence>
<reference evidence="4" key="1">
    <citation type="submission" date="2021-02" db="EMBL/GenBank/DDBJ databases">
        <authorList>
            <person name="Nowell W R."/>
        </authorList>
    </citation>
    <scope>NUCLEOTIDE SEQUENCE</scope>
</reference>
<organism evidence="4 5">
    <name type="scientific">Adineta ricciae</name>
    <name type="common">Rotifer</name>
    <dbReference type="NCBI Taxonomy" id="249248"/>
    <lineage>
        <taxon>Eukaryota</taxon>
        <taxon>Metazoa</taxon>
        <taxon>Spiralia</taxon>
        <taxon>Gnathifera</taxon>
        <taxon>Rotifera</taxon>
        <taxon>Eurotatoria</taxon>
        <taxon>Bdelloidea</taxon>
        <taxon>Adinetida</taxon>
        <taxon>Adinetidae</taxon>
        <taxon>Adineta</taxon>
    </lineage>
</organism>
<evidence type="ECO:0000256" key="2">
    <source>
        <dbReference type="ARBA" id="ARBA00023242"/>
    </source>
</evidence>
<dbReference type="GO" id="GO:0017053">
    <property type="term" value="C:transcription repressor complex"/>
    <property type="evidence" value="ECO:0007669"/>
    <property type="project" value="InterPro"/>
</dbReference>
<dbReference type="EMBL" id="CAJNOR010008929">
    <property type="protein sequence ID" value="CAF1639213.1"/>
    <property type="molecule type" value="Genomic_DNA"/>
</dbReference>
<dbReference type="InterPro" id="IPR033471">
    <property type="entry name" value="DIRP"/>
</dbReference>
<dbReference type="SMART" id="SM01135">
    <property type="entry name" value="DIRP"/>
    <property type="match status" value="1"/>
</dbReference>
<protein>
    <recommendedName>
        <fullName evidence="3">DIRP domain-containing protein</fullName>
    </recommendedName>
</protein>
<dbReference type="Pfam" id="PF06584">
    <property type="entry name" value="DIRP"/>
    <property type="match status" value="1"/>
</dbReference>
<dbReference type="PANTHER" id="PTHR21689:SF2">
    <property type="entry name" value="PROTEIN LIN-9 HOMOLOG"/>
    <property type="match status" value="1"/>
</dbReference>
<dbReference type="GO" id="GO:0006351">
    <property type="term" value="P:DNA-templated transcription"/>
    <property type="evidence" value="ECO:0007669"/>
    <property type="project" value="InterPro"/>
</dbReference>
<comment type="caution">
    <text evidence="4">The sequence shown here is derived from an EMBL/GenBank/DDBJ whole genome shotgun (WGS) entry which is preliminary data.</text>
</comment>
<comment type="subcellular location">
    <subcellularLocation>
        <location evidence="1">Nucleus</location>
    </subcellularLocation>
</comment>
<dbReference type="InterPro" id="IPR010561">
    <property type="entry name" value="LIN-9/ALY1"/>
</dbReference>
<sequence>MTTTIDMLLNNPPRSPLKMTVDHLKHFLSNAKSQRWMICEWFYSDIDRCLLTNENEFEHCVEHFFPELVNKKPLRLTRQQWSLIRRRFGKPRRLSSAYLENERIKLVKQRNLLRIVQNETKTHYQSDKIFLNNLPSFIIPPLQPVAHVI</sequence>
<feature type="domain" description="DIRP" evidence="3">
    <location>
        <begin position="42"/>
        <end position="141"/>
    </location>
</feature>
<feature type="non-terminal residue" evidence="4">
    <location>
        <position position="1"/>
    </location>
</feature>